<gene>
    <name evidence="3" type="ORF">KDL01_39980</name>
</gene>
<evidence type="ECO:0000259" key="2">
    <source>
        <dbReference type="Pfam" id="PF13276"/>
    </source>
</evidence>
<feature type="domain" description="HTH-like" evidence="2">
    <location>
        <begin position="2"/>
        <end position="51"/>
    </location>
</feature>
<organism evidence="3 4">
    <name type="scientific">Actinospica durhamensis</name>
    <dbReference type="NCBI Taxonomy" id="1508375"/>
    <lineage>
        <taxon>Bacteria</taxon>
        <taxon>Bacillati</taxon>
        <taxon>Actinomycetota</taxon>
        <taxon>Actinomycetes</taxon>
        <taxon>Catenulisporales</taxon>
        <taxon>Actinospicaceae</taxon>
        <taxon>Actinospica</taxon>
    </lineage>
</organism>
<evidence type="ECO:0000313" key="3">
    <source>
        <dbReference type="EMBL" id="MBR7839504.1"/>
    </source>
</evidence>
<reference evidence="3" key="1">
    <citation type="submission" date="2021-04" db="EMBL/GenBank/DDBJ databases">
        <title>Genome based classification of Actinospica acidithermotolerans sp. nov., an actinobacterium isolated from an Indonesian hot spring.</title>
        <authorList>
            <person name="Kusuma A.B."/>
            <person name="Putra K.E."/>
            <person name="Nafisah S."/>
            <person name="Loh J."/>
            <person name="Nouioui I."/>
            <person name="Goodfellow M."/>
        </authorList>
    </citation>
    <scope>NUCLEOTIDE SEQUENCE</scope>
    <source>
        <strain evidence="3">CSCA 57</strain>
    </source>
</reference>
<evidence type="ECO:0000256" key="1">
    <source>
        <dbReference type="SAM" id="MobiDB-lite"/>
    </source>
</evidence>
<feature type="compositionally biased region" description="Low complexity" evidence="1">
    <location>
        <begin position="239"/>
        <end position="252"/>
    </location>
</feature>
<proteinExistence type="predicted"/>
<keyword evidence="4" id="KW-1185">Reference proteome</keyword>
<dbReference type="Pfam" id="PF13276">
    <property type="entry name" value="HTH_21"/>
    <property type="match status" value="1"/>
</dbReference>
<accession>A0A941ITA5</accession>
<dbReference type="InterPro" id="IPR025948">
    <property type="entry name" value="HTH-like_dom"/>
</dbReference>
<dbReference type="Proteomes" id="UP000675781">
    <property type="component" value="Unassembled WGS sequence"/>
</dbReference>
<sequence length="270" mass="27793">MIVEIHAASRGTYGAPRVHAELRLGLGVRVGRKGVARLMKAVGICGVYRRHTRGCTVRDPGADPHPDHGSQYTSWAFGQRLCQAGACWTAADRVPVVGVRRALRQSDARAIRRGLRWAGVADVPSGSGREGSLVSELDVVVGQVVPVIGAAVGAYGAGVLTRAQDAAADATVTLGQRVLARLLHHAPRRAALEAAVSDLAADSGDPDALAALRFQVRKALAQDPELVAQLAGMLPPAPSASASGPRSVAVAGDNSAPITTGDHSPIGESG</sequence>
<feature type="region of interest" description="Disordered" evidence="1">
    <location>
        <begin position="235"/>
        <end position="270"/>
    </location>
</feature>
<dbReference type="EMBL" id="JAGSOG010000467">
    <property type="protein sequence ID" value="MBR7839504.1"/>
    <property type="molecule type" value="Genomic_DNA"/>
</dbReference>
<name>A0A941ITA5_9ACTN</name>
<comment type="caution">
    <text evidence="3">The sequence shown here is derived from an EMBL/GenBank/DDBJ whole genome shotgun (WGS) entry which is preliminary data.</text>
</comment>
<protein>
    <submittedName>
        <fullName evidence="3">Transposase</fullName>
    </submittedName>
</protein>
<evidence type="ECO:0000313" key="4">
    <source>
        <dbReference type="Proteomes" id="UP000675781"/>
    </source>
</evidence>
<dbReference type="AlphaFoldDB" id="A0A941ITA5"/>